<dbReference type="CDD" id="cd01638">
    <property type="entry name" value="CysQ"/>
    <property type="match status" value="1"/>
</dbReference>
<keyword evidence="4 6" id="KW-0378">Hydrolase</keyword>
<evidence type="ECO:0000313" key="8">
    <source>
        <dbReference type="EMBL" id="SUX19007.1"/>
    </source>
</evidence>
<feature type="binding site" evidence="7">
    <location>
        <position position="92"/>
    </location>
    <ligand>
        <name>Mg(2+)</name>
        <dbReference type="ChEBI" id="CHEBI:18420"/>
        <label>1</label>
        <note>catalytic</note>
    </ligand>
</feature>
<comment type="similarity">
    <text evidence="1 6">Belongs to the inositol monophosphatase superfamily. CysQ family.</text>
</comment>
<keyword evidence="3 6" id="KW-0997">Cell inner membrane</keyword>
<dbReference type="InterPro" id="IPR020550">
    <property type="entry name" value="Inositol_monophosphatase_CS"/>
</dbReference>
<dbReference type="Pfam" id="PF00459">
    <property type="entry name" value="Inositol_P"/>
    <property type="match status" value="1"/>
</dbReference>
<dbReference type="OrthoDB" id="9785695at2"/>
<feature type="binding site" evidence="6">
    <location>
        <position position="92"/>
    </location>
    <ligand>
        <name>Mg(2+)</name>
        <dbReference type="ChEBI" id="CHEBI:18420"/>
        <label>2</label>
    </ligand>
</feature>
<dbReference type="GO" id="GO:0000103">
    <property type="term" value="P:sulfate assimilation"/>
    <property type="evidence" value="ECO:0007669"/>
    <property type="project" value="TreeGrafter"/>
</dbReference>
<feature type="binding site" evidence="7">
    <location>
        <position position="215"/>
    </location>
    <ligand>
        <name>Mg(2+)</name>
        <dbReference type="ChEBI" id="CHEBI:18420"/>
        <label>1</label>
        <note>catalytic</note>
    </ligand>
</feature>
<dbReference type="InterPro" id="IPR006240">
    <property type="entry name" value="CysQ"/>
</dbReference>
<dbReference type="PANTHER" id="PTHR43028:SF5">
    <property type="entry name" value="3'(2'),5'-BISPHOSPHATE NUCLEOTIDASE 1"/>
    <property type="match status" value="1"/>
</dbReference>
<reference evidence="8 9" key="1">
    <citation type="submission" date="2018-06" db="EMBL/GenBank/DDBJ databases">
        <authorList>
            <consortium name="Pathogen Informatics"/>
            <person name="Doyle S."/>
        </authorList>
    </citation>
    <scope>NUCLEOTIDE SEQUENCE [LARGE SCALE GENOMIC DNA]</scope>
    <source>
        <strain evidence="8 9">NCTC13294</strain>
    </source>
</reference>
<evidence type="ECO:0000256" key="4">
    <source>
        <dbReference type="ARBA" id="ARBA00022801"/>
    </source>
</evidence>
<dbReference type="Gene3D" id="3.40.190.80">
    <property type="match status" value="1"/>
</dbReference>
<comment type="catalytic activity">
    <reaction evidence="6">
        <text>adenosine 3',5'-bisphosphate + H2O = AMP + phosphate</text>
        <dbReference type="Rhea" id="RHEA:10040"/>
        <dbReference type="ChEBI" id="CHEBI:15377"/>
        <dbReference type="ChEBI" id="CHEBI:43474"/>
        <dbReference type="ChEBI" id="CHEBI:58343"/>
        <dbReference type="ChEBI" id="CHEBI:456215"/>
        <dbReference type="EC" id="3.1.3.7"/>
    </reaction>
</comment>
<keyword evidence="2 6" id="KW-1003">Cell membrane</keyword>
<dbReference type="Gene3D" id="3.30.540.10">
    <property type="entry name" value="Fructose-1,6-Bisphosphatase, subunit A, domain 1"/>
    <property type="match status" value="1"/>
</dbReference>
<dbReference type="GO" id="GO:0050427">
    <property type="term" value="P:3'-phosphoadenosine 5'-phosphosulfate metabolic process"/>
    <property type="evidence" value="ECO:0007669"/>
    <property type="project" value="TreeGrafter"/>
</dbReference>
<accession>A0A381DZS0</accession>
<organism evidence="8 9">
    <name type="scientific">Cardiobacterium valvarum</name>
    <dbReference type="NCBI Taxonomy" id="194702"/>
    <lineage>
        <taxon>Bacteria</taxon>
        <taxon>Pseudomonadati</taxon>
        <taxon>Pseudomonadota</taxon>
        <taxon>Gammaproteobacteria</taxon>
        <taxon>Cardiobacteriales</taxon>
        <taxon>Cardiobacteriaceae</taxon>
        <taxon>Cardiobacterium</taxon>
    </lineage>
</organism>
<name>A0A381DZS0_9GAMM</name>
<dbReference type="SUPFAM" id="SSF56655">
    <property type="entry name" value="Carbohydrate phosphatase"/>
    <property type="match status" value="1"/>
</dbReference>
<dbReference type="GO" id="GO:0046854">
    <property type="term" value="P:phosphatidylinositol phosphate biosynthetic process"/>
    <property type="evidence" value="ECO:0007669"/>
    <property type="project" value="InterPro"/>
</dbReference>
<dbReference type="InterPro" id="IPR000760">
    <property type="entry name" value="Inositol_monophosphatase-like"/>
</dbReference>
<dbReference type="GO" id="GO:0005886">
    <property type="term" value="C:plasma membrane"/>
    <property type="evidence" value="ECO:0007669"/>
    <property type="project" value="UniProtKB-SubCell"/>
</dbReference>
<keyword evidence="6 7" id="KW-0460">Magnesium</keyword>
<comment type="subcellular location">
    <subcellularLocation>
        <location evidence="6">Cell inner membrane</location>
        <topology evidence="6">Peripheral membrane protein</topology>
        <orientation evidence="6">Cytoplasmic side</orientation>
    </subcellularLocation>
</comment>
<feature type="binding site" evidence="7">
    <location>
        <position position="89"/>
    </location>
    <ligand>
        <name>Mg(2+)</name>
        <dbReference type="ChEBI" id="CHEBI:18420"/>
        <label>1</label>
        <note>catalytic</note>
    </ligand>
</feature>
<evidence type="ECO:0000256" key="1">
    <source>
        <dbReference type="ARBA" id="ARBA00005289"/>
    </source>
</evidence>
<feature type="binding site" evidence="6">
    <location>
        <position position="71"/>
    </location>
    <ligand>
        <name>Mg(2+)</name>
        <dbReference type="ChEBI" id="CHEBI:18420"/>
        <label>1</label>
    </ligand>
</feature>
<dbReference type="Proteomes" id="UP000254572">
    <property type="component" value="Unassembled WGS sequence"/>
</dbReference>
<comment type="function">
    <text evidence="6">Converts adenosine-3',5'-bisphosphate (PAP) to AMP.</text>
</comment>
<evidence type="ECO:0000256" key="5">
    <source>
        <dbReference type="ARBA" id="ARBA00023136"/>
    </source>
</evidence>
<dbReference type="GO" id="GO:0000287">
    <property type="term" value="F:magnesium ion binding"/>
    <property type="evidence" value="ECO:0007669"/>
    <property type="project" value="UniProtKB-UniRule"/>
</dbReference>
<keyword evidence="9" id="KW-1185">Reference proteome</keyword>
<feature type="binding site" evidence="6">
    <location>
        <begin position="91"/>
        <end position="94"/>
    </location>
    <ligand>
        <name>substrate</name>
    </ligand>
</feature>
<dbReference type="PANTHER" id="PTHR43028">
    <property type="entry name" value="3'(2'),5'-BISPHOSPHATE NUCLEOTIDASE 1"/>
    <property type="match status" value="1"/>
</dbReference>
<feature type="binding site" evidence="6">
    <location>
        <position position="91"/>
    </location>
    <ligand>
        <name>Mg(2+)</name>
        <dbReference type="ChEBI" id="CHEBI:18420"/>
        <label>1</label>
    </ligand>
</feature>
<dbReference type="EMBL" id="UFUW01000001">
    <property type="protein sequence ID" value="SUX19007.1"/>
    <property type="molecule type" value="Genomic_DNA"/>
</dbReference>
<dbReference type="AlphaFoldDB" id="A0A381DZS0"/>
<dbReference type="HAMAP" id="MF_02095">
    <property type="entry name" value="CysQ"/>
    <property type="match status" value="1"/>
</dbReference>
<dbReference type="InterPro" id="IPR050725">
    <property type="entry name" value="CysQ/Inositol_MonoPase"/>
</dbReference>
<feature type="binding site" evidence="6">
    <location>
        <position position="215"/>
    </location>
    <ligand>
        <name>substrate</name>
    </ligand>
</feature>
<dbReference type="GO" id="GO:0008441">
    <property type="term" value="F:3'(2'),5'-bisphosphate nucleotidase activity"/>
    <property type="evidence" value="ECO:0007669"/>
    <property type="project" value="UniProtKB-UniRule"/>
</dbReference>
<feature type="binding site" evidence="6">
    <location>
        <position position="89"/>
    </location>
    <ligand>
        <name>Mg(2+)</name>
        <dbReference type="ChEBI" id="CHEBI:18420"/>
        <label>1</label>
    </ligand>
</feature>
<protein>
    <recommendedName>
        <fullName evidence="6">3'(2'),5'-bisphosphate nucleotidase CysQ</fullName>
        <ecNumber evidence="6">3.1.3.7</ecNumber>
    </recommendedName>
    <alternativeName>
        <fullName evidence="6">3'(2'),5-bisphosphonucleoside 3'(2')-phosphohydrolase</fullName>
    </alternativeName>
    <alternativeName>
        <fullName evidence="6">3'-phosphoadenosine 5'-phosphate phosphatase</fullName>
        <shortName evidence="6">PAP phosphatase</shortName>
    </alternativeName>
</protein>
<feature type="binding site" evidence="7">
    <location>
        <position position="91"/>
    </location>
    <ligand>
        <name>Mg(2+)</name>
        <dbReference type="ChEBI" id="CHEBI:18420"/>
        <label>1</label>
        <note>catalytic</note>
    </ligand>
</feature>
<feature type="binding site" evidence="6">
    <location>
        <position position="215"/>
    </location>
    <ligand>
        <name>Mg(2+)</name>
        <dbReference type="ChEBI" id="CHEBI:18420"/>
        <label>2</label>
    </ligand>
</feature>
<keyword evidence="6 7" id="KW-0479">Metal-binding</keyword>
<evidence type="ECO:0000256" key="6">
    <source>
        <dbReference type="HAMAP-Rule" id="MF_02095"/>
    </source>
</evidence>
<dbReference type="RefSeq" id="WP_115610709.1">
    <property type="nucleotide sequence ID" value="NZ_JBHLZC010000001.1"/>
</dbReference>
<feature type="binding site" evidence="7">
    <location>
        <position position="71"/>
    </location>
    <ligand>
        <name>Mg(2+)</name>
        <dbReference type="ChEBI" id="CHEBI:18420"/>
        <label>1</label>
        <note>catalytic</note>
    </ligand>
</feature>
<evidence type="ECO:0000256" key="3">
    <source>
        <dbReference type="ARBA" id="ARBA00022519"/>
    </source>
</evidence>
<dbReference type="PROSITE" id="PS00630">
    <property type="entry name" value="IMP_2"/>
    <property type="match status" value="1"/>
</dbReference>
<proteinExistence type="inferred from homology"/>
<dbReference type="EC" id="3.1.3.7" evidence="6"/>
<feature type="binding site" evidence="6">
    <location>
        <position position="89"/>
    </location>
    <ligand>
        <name>Mg(2+)</name>
        <dbReference type="ChEBI" id="CHEBI:18420"/>
        <label>2</label>
    </ligand>
</feature>
<evidence type="ECO:0000256" key="7">
    <source>
        <dbReference type="PIRSR" id="PIRSR600760-2"/>
    </source>
</evidence>
<gene>
    <name evidence="6 8" type="primary">cysQ</name>
    <name evidence="8" type="ORF">NCTC13294_00411</name>
</gene>
<feature type="binding site" evidence="6">
    <location>
        <position position="71"/>
    </location>
    <ligand>
        <name>substrate</name>
    </ligand>
</feature>
<evidence type="ECO:0000256" key="2">
    <source>
        <dbReference type="ARBA" id="ARBA00022475"/>
    </source>
</evidence>
<evidence type="ECO:0000313" key="9">
    <source>
        <dbReference type="Proteomes" id="UP000254572"/>
    </source>
</evidence>
<sequence>MLNADEQRLIADIAALAAQTGAAILSYYDHPDSYHVRVKDNHTPLTEADLTAHDMLVRGLPHLMDLPCLSEESDARVHQHPPDDYWLIDPIDGTREFIERSDQFCIAIARIQHGKPSLGFIYAPISGAYWYALRDKGAYKYDGAEHTRLHCRQAPLPPTVITARARLSRIMRDYLDTNFGHYHHICCGSALKFCAIAEGRADIYPKLSPTTSQWDTAAGDILLREAGGGLRYYGNLPGSYGARSTINPPFLAYGAGFGEEALQAYFVAMQRALEPEQR</sequence>
<keyword evidence="5 6" id="KW-0472">Membrane</keyword>
<comment type="cofactor">
    <cofactor evidence="6 7">
        <name>Mg(2+)</name>
        <dbReference type="ChEBI" id="CHEBI:18420"/>
    </cofactor>
</comment>